<dbReference type="PANTHER" id="PTHR42781">
    <property type="entry name" value="SPERMIDINE/PUTRESCINE IMPORT ATP-BINDING PROTEIN POTA"/>
    <property type="match status" value="1"/>
</dbReference>
<evidence type="ECO:0000256" key="1">
    <source>
        <dbReference type="ARBA" id="ARBA00022448"/>
    </source>
</evidence>
<evidence type="ECO:0000259" key="4">
    <source>
        <dbReference type="PROSITE" id="PS50893"/>
    </source>
</evidence>
<dbReference type="PROSITE" id="PS00211">
    <property type="entry name" value="ABC_TRANSPORTER_1"/>
    <property type="match status" value="1"/>
</dbReference>
<sequence>MTLSFRVRVEDRGVDVAHDLPLGRTLGIVGPNGIGKSTVLEVLAGLLAPPSGHARVGPRVLFDLDDDGRGQWVPPHQRGVTLMAQRPLLFPHLSVLDNVAFGPRSQGASRKAAREAAGDWLARLDADRFAARRPDSLSGGQAQRVALARALAAEPEVLLLDEPLAPVDIEGKADLRRLLVDVLGERTAVVVSHDPWDVQALADEVLEMGPFPNSRKSN</sequence>
<dbReference type="Proteomes" id="UP000270616">
    <property type="component" value="Unassembled WGS sequence"/>
</dbReference>
<comment type="caution">
    <text evidence="5">The sequence shown here is derived from an EMBL/GenBank/DDBJ whole genome shotgun (WGS) entry which is preliminary data.</text>
</comment>
<dbReference type="InterPro" id="IPR027417">
    <property type="entry name" value="P-loop_NTPase"/>
</dbReference>
<protein>
    <submittedName>
        <fullName evidence="5">ATP-binding cassette domain-containing protein</fullName>
    </submittedName>
</protein>
<evidence type="ECO:0000256" key="2">
    <source>
        <dbReference type="ARBA" id="ARBA00022741"/>
    </source>
</evidence>
<dbReference type="InterPro" id="IPR017871">
    <property type="entry name" value="ABC_transporter-like_CS"/>
</dbReference>
<keyword evidence="1" id="KW-0813">Transport</keyword>
<dbReference type="EMBL" id="RKMF01000014">
    <property type="protein sequence ID" value="ROZ62179.1"/>
    <property type="molecule type" value="Genomic_DNA"/>
</dbReference>
<evidence type="ECO:0000313" key="5">
    <source>
        <dbReference type="EMBL" id="ROZ62179.1"/>
    </source>
</evidence>
<dbReference type="InterPro" id="IPR003593">
    <property type="entry name" value="AAA+_ATPase"/>
</dbReference>
<dbReference type="InterPro" id="IPR003439">
    <property type="entry name" value="ABC_transporter-like_ATP-bd"/>
</dbReference>
<feature type="domain" description="ABC transporter" evidence="4">
    <location>
        <begin position="7"/>
        <end position="218"/>
    </location>
</feature>
<organism evidence="5 6">
    <name type="scientific">Kocuria soli</name>
    <dbReference type="NCBI Taxonomy" id="2485125"/>
    <lineage>
        <taxon>Bacteria</taxon>
        <taxon>Bacillati</taxon>
        <taxon>Actinomycetota</taxon>
        <taxon>Actinomycetes</taxon>
        <taxon>Micrococcales</taxon>
        <taxon>Micrococcaceae</taxon>
        <taxon>Kocuria</taxon>
    </lineage>
</organism>
<keyword evidence="3 5" id="KW-0067">ATP-binding</keyword>
<dbReference type="Gene3D" id="3.40.50.300">
    <property type="entry name" value="P-loop containing nucleotide triphosphate hydrolases"/>
    <property type="match status" value="1"/>
</dbReference>
<dbReference type="OrthoDB" id="9112331at2"/>
<dbReference type="InterPro" id="IPR050093">
    <property type="entry name" value="ABC_SmlMolc_Importer"/>
</dbReference>
<dbReference type="GO" id="GO:0016887">
    <property type="term" value="F:ATP hydrolysis activity"/>
    <property type="evidence" value="ECO:0007669"/>
    <property type="project" value="InterPro"/>
</dbReference>
<evidence type="ECO:0000256" key="3">
    <source>
        <dbReference type="ARBA" id="ARBA00022840"/>
    </source>
</evidence>
<gene>
    <name evidence="5" type="ORF">EDL96_10815</name>
</gene>
<dbReference type="PROSITE" id="PS50893">
    <property type="entry name" value="ABC_TRANSPORTER_2"/>
    <property type="match status" value="1"/>
</dbReference>
<dbReference type="PANTHER" id="PTHR42781:SF4">
    <property type="entry name" value="SPERMIDINE_PUTRESCINE IMPORT ATP-BINDING PROTEIN POTA"/>
    <property type="match status" value="1"/>
</dbReference>
<dbReference type="Pfam" id="PF00005">
    <property type="entry name" value="ABC_tran"/>
    <property type="match status" value="1"/>
</dbReference>
<keyword evidence="2" id="KW-0547">Nucleotide-binding</keyword>
<dbReference type="GO" id="GO:0005524">
    <property type="term" value="F:ATP binding"/>
    <property type="evidence" value="ECO:0007669"/>
    <property type="project" value="UniProtKB-KW"/>
</dbReference>
<name>A0A3N3ZN41_9MICC</name>
<proteinExistence type="predicted"/>
<dbReference type="AlphaFoldDB" id="A0A3N3ZN41"/>
<dbReference type="RefSeq" id="WP_123826010.1">
    <property type="nucleotide sequence ID" value="NZ_RKMF01000014.1"/>
</dbReference>
<dbReference type="SUPFAM" id="SSF52540">
    <property type="entry name" value="P-loop containing nucleoside triphosphate hydrolases"/>
    <property type="match status" value="1"/>
</dbReference>
<accession>A0A3N3ZN41</accession>
<dbReference type="SMART" id="SM00382">
    <property type="entry name" value="AAA"/>
    <property type="match status" value="1"/>
</dbReference>
<reference evidence="5 6" key="1">
    <citation type="submission" date="2018-10" db="EMBL/GenBank/DDBJ databases">
        <title>Kocuria sp. M5W7-7, whole genome shotgun sequence.</title>
        <authorList>
            <person name="Tuo L."/>
        </authorList>
    </citation>
    <scope>NUCLEOTIDE SEQUENCE [LARGE SCALE GENOMIC DNA]</scope>
    <source>
        <strain evidence="5 6">M5W7-7</strain>
    </source>
</reference>
<evidence type="ECO:0000313" key="6">
    <source>
        <dbReference type="Proteomes" id="UP000270616"/>
    </source>
</evidence>
<keyword evidence="6" id="KW-1185">Reference proteome</keyword>